<evidence type="ECO:0000313" key="5">
    <source>
        <dbReference type="Ensembl" id="ENSCINP00000034819.1"/>
    </source>
</evidence>
<sequence>MFLGNIILVIVSCYVSQVHGLSDRIAPRITRGPGVEEASVGEVVKFYCSVRGDPMPTITWSHNNNPIYSGSNFTRLEDGNILRVQVSSKTFQGQYCCHADNGHRITPQSCGALHIKHAPHATISPLILEIKQGATTTLHCTLTGRPTPTLYWYHNNQSLPCHKKTGFVLTANKLCRNIEFSGMDLIIRQISIEDTGTYQCVGWNLLGKGFSPTAHLILAKPIK</sequence>
<dbReference type="InterPro" id="IPR036179">
    <property type="entry name" value="Ig-like_dom_sf"/>
</dbReference>
<keyword evidence="6" id="KW-1185">Reference proteome</keyword>
<dbReference type="CDD" id="cd00096">
    <property type="entry name" value="Ig"/>
    <property type="match status" value="1"/>
</dbReference>
<dbReference type="Pfam" id="PF13927">
    <property type="entry name" value="Ig_3"/>
    <property type="match status" value="2"/>
</dbReference>
<feature type="domain" description="Ig-like" evidence="4">
    <location>
        <begin position="119"/>
        <end position="200"/>
    </location>
</feature>
<proteinExistence type="predicted"/>
<keyword evidence="2" id="KW-1015">Disulfide bond</keyword>
<evidence type="ECO:0000256" key="2">
    <source>
        <dbReference type="ARBA" id="ARBA00023157"/>
    </source>
</evidence>
<keyword evidence="1 3" id="KW-0732">Signal</keyword>
<dbReference type="InterPro" id="IPR003598">
    <property type="entry name" value="Ig_sub2"/>
</dbReference>
<dbReference type="EMBL" id="EAAA01002664">
    <property type="status" value="NOT_ANNOTATED_CDS"/>
    <property type="molecule type" value="Genomic_DNA"/>
</dbReference>
<dbReference type="PANTHER" id="PTHR45080:SF8">
    <property type="entry name" value="IG-LIKE DOMAIN-CONTAINING PROTEIN"/>
    <property type="match status" value="1"/>
</dbReference>
<dbReference type="PANTHER" id="PTHR45080">
    <property type="entry name" value="CONTACTIN 5"/>
    <property type="match status" value="1"/>
</dbReference>
<dbReference type="Proteomes" id="UP000008144">
    <property type="component" value="Chromosome 8"/>
</dbReference>
<dbReference type="STRING" id="7719.ENSCINP00000034819"/>
<reference evidence="5" key="2">
    <citation type="journal article" date="2008" name="Genome Biol.">
        <title>Improved genome assembly and evidence-based global gene model set for the chordate Ciona intestinalis: new insight into intron and operon populations.</title>
        <authorList>
            <person name="Satou Y."/>
            <person name="Mineta K."/>
            <person name="Ogasawara M."/>
            <person name="Sasakura Y."/>
            <person name="Shoguchi E."/>
            <person name="Ueno K."/>
            <person name="Yamada L."/>
            <person name="Matsumoto J."/>
            <person name="Wasserscheid J."/>
            <person name="Dewar K."/>
            <person name="Wiley G.B."/>
            <person name="Macmil S.L."/>
            <person name="Roe B.A."/>
            <person name="Zeller R.W."/>
            <person name="Hastings K.E."/>
            <person name="Lemaire P."/>
            <person name="Lindquist E."/>
            <person name="Endo T."/>
            <person name="Hotta K."/>
            <person name="Inaba K."/>
        </authorList>
    </citation>
    <scope>NUCLEOTIDE SEQUENCE [LARGE SCALE GENOMIC DNA]</scope>
    <source>
        <strain evidence="5">wild type</strain>
    </source>
</reference>
<dbReference type="SMART" id="SM00409">
    <property type="entry name" value="IG"/>
    <property type="match status" value="2"/>
</dbReference>
<dbReference type="OMA" id="RRSHYIR"/>
<dbReference type="InParanoid" id="H2XYT5"/>
<organism evidence="5 6">
    <name type="scientific">Ciona intestinalis</name>
    <name type="common">Transparent sea squirt</name>
    <name type="synonym">Ascidia intestinalis</name>
    <dbReference type="NCBI Taxonomy" id="7719"/>
    <lineage>
        <taxon>Eukaryota</taxon>
        <taxon>Metazoa</taxon>
        <taxon>Chordata</taxon>
        <taxon>Tunicata</taxon>
        <taxon>Ascidiacea</taxon>
        <taxon>Phlebobranchia</taxon>
        <taxon>Cionidae</taxon>
        <taxon>Ciona</taxon>
    </lineage>
</organism>
<dbReference type="Ensembl" id="ENSCINT00000037157.1">
    <property type="protein sequence ID" value="ENSCINP00000034819.1"/>
    <property type="gene ID" value="ENSCING00000019293.1"/>
</dbReference>
<dbReference type="InterPro" id="IPR003599">
    <property type="entry name" value="Ig_sub"/>
</dbReference>
<dbReference type="HOGENOM" id="CLU_1411885_0_0_1"/>
<dbReference type="InterPro" id="IPR013783">
    <property type="entry name" value="Ig-like_fold"/>
</dbReference>
<reference evidence="6" key="1">
    <citation type="journal article" date="2002" name="Science">
        <title>The draft genome of Ciona intestinalis: insights into chordate and vertebrate origins.</title>
        <authorList>
            <person name="Dehal P."/>
            <person name="Satou Y."/>
            <person name="Campbell R.K."/>
            <person name="Chapman J."/>
            <person name="Degnan B."/>
            <person name="De Tomaso A."/>
            <person name="Davidson B."/>
            <person name="Di Gregorio A."/>
            <person name="Gelpke M."/>
            <person name="Goodstein D.M."/>
            <person name="Harafuji N."/>
            <person name="Hastings K.E."/>
            <person name="Ho I."/>
            <person name="Hotta K."/>
            <person name="Huang W."/>
            <person name="Kawashima T."/>
            <person name="Lemaire P."/>
            <person name="Martinez D."/>
            <person name="Meinertzhagen I.A."/>
            <person name="Necula S."/>
            <person name="Nonaka M."/>
            <person name="Putnam N."/>
            <person name="Rash S."/>
            <person name="Saiga H."/>
            <person name="Satake M."/>
            <person name="Terry A."/>
            <person name="Yamada L."/>
            <person name="Wang H.G."/>
            <person name="Awazu S."/>
            <person name="Azumi K."/>
            <person name="Boore J."/>
            <person name="Branno M."/>
            <person name="Chin-Bow S."/>
            <person name="DeSantis R."/>
            <person name="Doyle S."/>
            <person name="Francino P."/>
            <person name="Keys D.N."/>
            <person name="Haga S."/>
            <person name="Hayashi H."/>
            <person name="Hino K."/>
            <person name="Imai K.S."/>
            <person name="Inaba K."/>
            <person name="Kano S."/>
            <person name="Kobayashi K."/>
            <person name="Kobayashi M."/>
            <person name="Lee B.I."/>
            <person name="Makabe K.W."/>
            <person name="Manohar C."/>
            <person name="Matassi G."/>
            <person name="Medina M."/>
            <person name="Mochizuki Y."/>
            <person name="Mount S."/>
            <person name="Morishita T."/>
            <person name="Miura S."/>
            <person name="Nakayama A."/>
            <person name="Nishizaka S."/>
            <person name="Nomoto H."/>
            <person name="Ohta F."/>
            <person name="Oishi K."/>
            <person name="Rigoutsos I."/>
            <person name="Sano M."/>
            <person name="Sasaki A."/>
            <person name="Sasakura Y."/>
            <person name="Shoguchi E."/>
            <person name="Shin-i T."/>
            <person name="Spagnuolo A."/>
            <person name="Stainier D."/>
            <person name="Suzuki M.M."/>
            <person name="Tassy O."/>
            <person name="Takatori N."/>
            <person name="Tokuoka M."/>
            <person name="Yagi K."/>
            <person name="Yoshizaki F."/>
            <person name="Wada S."/>
            <person name="Zhang C."/>
            <person name="Hyatt P.D."/>
            <person name="Larimer F."/>
            <person name="Detter C."/>
            <person name="Doggett N."/>
            <person name="Glavina T."/>
            <person name="Hawkins T."/>
            <person name="Richardson P."/>
            <person name="Lucas S."/>
            <person name="Kohara Y."/>
            <person name="Levine M."/>
            <person name="Satoh N."/>
            <person name="Rokhsar D.S."/>
        </authorList>
    </citation>
    <scope>NUCLEOTIDE SEQUENCE [LARGE SCALE GENOMIC DNA]</scope>
</reference>
<feature type="signal peptide" evidence="3">
    <location>
        <begin position="1"/>
        <end position="20"/>
    </location>
</feature>
<evidence type="ECO:0000313" key="6">
    <source>
        <dbReference type="Proteomes" id="UP000008144"/>
    </source>
</evidence>
<dbReference type="InterPro" id="IPR007110">
    <property type="entry name" value="Ig-like_dom"/>
</dbReference>
<dbReference type="InterPro" id="IPR050958">
    <property type="entry name" value="Cell_Adh-Cytoskel_Orgn"/>
</dbReference>
<protein>
    <recommendedName>
        <fullName evidence="4">Ig-like domain-containing protein</fullName>
    </recommendedName>
</protein>
<dbReference type="SUPFAM" id="SSF48726">
    <property type="entry name" value="Immunoglobulin"/>
    <property type="match status" value="2"/>
</dbReference>
<name>H2XYT5_CIOIN</name>
<reference evidence="5" key="4">
    <citation type="submission" date="2025-09" db="UniProtKB">
        <authorList>
            <consortium name="Ensembl"/>
        </authorList>
    </citation>
    <scope>IDENTIFICATION</scope>
</reference>
<dbReference type="SMART" id="SM00408">
    <property type="entry name" value="IGc2"/>
    <property type="match status" value="2"/>
</dbReference>
<evidence type="ECO:0000256" key="1">
    <source>
        <dbReference type="ARBA" id="ARBA00022729"/>
    </source>
</evidence>
<feature type="chain" id="PRO_5003577588" description="Ig-like domain-containing protein" evidence="3">
    <location>
        <begin position="21"/>
        <end position="223"/>
    </location>
</feature>
<accession>H2XYT5</accession>
<feature type="domain" description="Ig-like" evidence="4">
    <location>
        <begin position="27"/>
        <end position="102"/>
    </location>
</feature>
<reference evidence="5" key="3">
    <citation type="submission" date="2025-08" db="UniProtKB">
        <authorList>
            <consortium name="Ensembl"/>
        </authorList>
    </citation>
    <scope>IDENTIFICATION</scope>
</reference>
<dbReference type="PROSITE" id="PS50835">
    <property type="entry name" value="IG_LIKE"/>
    <property type="match status" value="2"/>
</dbReference>
<evidence type="ECO:0000259" key="4">
    <source>
        <dbReference type="PROSITE" id="PS50835"/>
    </source>
</evidence>
<evidence type="ECO:0000256" key="3">
    <source>
        <dbReference type="SAM" id="SignalP"/>
    </source>
</evidence>
<dbReference type="Gene3D" id="2.60.40.10">
    <property type="entry name" value="Immunoglobulins"/>
    <property type="match status" value="2"/>
</dbReference>
<dbReference type="AlphaFoldDB" id="H2XYT5"/>